<dbReference type="PANTHER" id="PTHR39603">
    <property type="entry name" value="CYANOVIRIN-N DOMAIN-CONTAINING PROTEIN"/>
    <property type="match status" value="1"/>
</dbReference>
<sequence length="179" mass="18540">MVSANCLFFFFAQILVQGISAAPTQGTVVPKIIPGPGLPSLESLNLTSAELFALPSPFSEDQMNTLVDGSCGPNDSAYTHVNLAIACYHFVRNLGSQRCEVPASGHAIYCLSESGDGKAHLTGRSLTGRVEASSCADTAAGALWTIDHCTRPGGSTAGLAPPNGNGNILVGTSNRNFWG</sequence>
<organism evidence="2 3">
    <name type="scientific">Dendryphion nanum</name>
    <dbReference type="NCBI Taxonomy" id="256645"/>
    <lineage>
        <taxon>Eukaryota</taxon>
        <taxon>Fungi</taxon>
        <taxon>Dikarya</taxon>
        <taxon>Ascomycota</taxon>
        <taxon>Pezizomycotina</taxon>
        <taxon>Dothideomycetes</taxon>
        <taxon>Pleosporomycetidae</taxon>
        <taxon>Pleosporales</taxon>
        <taxon>Torulaceae</taxon>
        <taxon>Dendryphion</taxon>
    </lineage>
</organism>
<dbReference type="Proteomes" id="UP000700596">
    <property type="component" value="Unassembled WGS sequence"/>
</dbReference>
<dbReference type="AlphaFoldDB" id="A0A9P9DPJ7"/>
<feature type="chain" id="PRO_5040153737" evidence="1">
    <location>
        <begin position="22"/>
        <end position="179"/>
    </location>
</feature>
<protein>
    <submittedName>
        <fullName evidence="2">Uncharacterized protein</fullName>
    </submittedName>
</protein>
<evidence type="ECO:0000313" key="3">
    <source>
        <dbReference type="Proteomes" id="UP000700596"/>
    </source>
</evidence>
<dbReference type="EMBL" id="JAGMWT010000009">
    <property type="protein sequence ID" value="KAH7122737.1"/>
    <property type="molecule type" value="Genomic_DNA"/>
</dbReference>
<comment type="caution">
    <text evidence="2">The sequence shown here is derived from an EMBL/GenBank/DDBJ whole genome shotgun (WGS) entry which is preliminary data.</text>
</comment>
<reference evidence="2" key="1">
    <citation type="journal article" date="2021" name="Nat. Commun.">
        <title>Genetic determinants of endophytism in the Arabidopsis root mycobiome.</title>
        <authorList>
            <person name="Mesny F."/>
            <person name="Miyauchi S."/>
            <person name="Thiergart T."/>
            <person name="Pickel B."/>
            <person name="Atanasova L."/>
            <person name="Karlsson M."/>
            <person name="Huettel B."/>
            <person name="Barry K.W."/>
            <person name="Haridas S."/>
            <person name="Chen C."/>
            <person name="Bauer D."/>
            <person name="Andreopoulos W."/>
            <person name="Pangilinan J."/>
            <person name="LaButti K."/>
            <person name="Riley R."/>
            <person name="Lipzen A."/>
            <person name="Clum A."/>
            <person name="Drula E."/>
            <person name="Henrissat B."/>
            <person name="Kohler A."/>
            <person name="Grigoriev I.V."/>
            <person name="Martin F.M."/>
            <person name="Hacquard S."/>
        </authorList>
    </citation>
    <scope>NUCLEOTIDE SEQUENCE</scope>
    <source>
        <strain evidence="2">MPI-CAGE-CH-0243</strain>
    </source>
</reference>
<dbReference type="PANTHER" id="PTHR39603:SF1">
    <property type="entry name" value="CYANOVIRIN-N DOMAIN-CONTAINING PROTEIN"/>
    <property type="match status" value="1"/>
</dbReference>
<evidence type="ECO:0000313" key="2">
    <source>
        <dbReference type="EMBL" id="KAH7122737.1"/>
    </source>
</evidence>
<keyword evidence="1" id="KW-0732">Signal</keyword>
<name>A0A9P9DPJ7_9PLEO</name>
<feature type="signal peptide" evidence="1">
    <location>
        <begin position="1"/>
        <end position="21"/>
    </location>
</feature>
<gene>
    <name evidence="2" type="ORF">B0J11DRAFT_608287</name>
</gene>
<evidence type="ECO:0000256" key="1">
    <source>
        <dbReference type="SAM" id="SignalP"/>
    </source>
</evidence>
<proteinExistence type="predicted"/>
<keyword evidence="3" id="KW-1185">Reference proteome</keyword>
<accession>A0A9P9DPJ7</accession>
<dbReference type="OrthoDB" id="2112446at2759"/>